<dbReference type="InterPro" id="IPR031981">
    <property type="entry name" value="MIEAP_C"/>
</dbReference>
<evidence type="ECO:0000259" key="15">
    <source>
        <dbReference type="Pfam" id="PF16026"/>
    </source>
</evidence>
<evidence type="ECO:0000256" key="14">
    <source>
        <dbReference type="SAM" id="MobiDB-lite"/>
    </source>
</evidence>
<feature type="region of interest" description="Disordered" evidence="14">
    <location>
        <begin position="1"/>
        <end position="23"/>
    </location>
</feature>
<evidence type="ECO:0000256" key="7">
    <source>
        <dbReference type="ARBA" id="ARBA00022787"/>
    </source>
</evidence>
<keyword evidence="17" id="KW-1185">Reference proteome</keyword>
<dbReference type="GO" id="GO:0005759">
    <property type="term" value="C:mitochondrial matrix"/>
    <property type="evidence" value="ECO:0007669"/>
    <property type="project" value="UniProtKB-SubCell"/>
</dbReference>
<comment type="similarity">
    <text evidence="4">Belongs to the MIEAP family.</text>
</comment>
<name>A0AAE1DTD0_9GAST</name>
<evidence type="ECO:0000256" key="1">
    <source>
        <dbReference type="ARBA" id="ARBA00004294"/>
    </source>
</evidence>
<comment type="subcellular location">
    <subcellularLocation>
        <location evidence="3">Cytoplasm</location>
    </subcellularLocation>
    <subcellularLocation>
        <location evidence="2">Mitochondrion matrix</location>
    </subcellularLocation>
    <subcellularLocation>
        <location evidence="1">Mitochondrion outer membrane</location>
    </subcellularLocation>
</comment>
<evidence type="ECO:0000256" key="10">
    <source>
        <dbReference type="ARBA" id="ARBA00023128"/>
    </source>
</evidence>
<dbReference type="GO" id="GO:0035694">
    <property type="term" value="P:mitochondrial protein catabolic process"/>
    <property type="evidence" value="ECO:0007669"/>
    <property type="project" value="InterPro"/>
</dbReference>
<feature type="coiled-coil region" evidence="13">
    <location>
        <begin position="135"/>
        <end position="197"/>
    </location>
</feature>
<feature type="compositionally biased region" description="Low complexity" evidence="14">
    <location>
        <begin position="289"/>
        <end position="311"/>
    </location>
</feature>
<feature type="compositionally biased region" description="Pro residues" evidence="14">
    <location>
        <begin position="274"/>
        <end position="288"/>
    </location>
</feature>
<dbReference type="Pfam" id="PF16026">
    <property type="entry name" value="MIEAP"/>
    <property type="match status" value="1"/>
</dbReference>
<keyword evidence="7" id="KW-1000">Mitochondrion outer membrane</keyword>
<evidence type="ECO:0000256" key="11">
    <source>
        <dbReference type="ARBA" id="ARBA00023136"/>
    </source>
</evidence>
<gene>
    <name evidence="16" type="ORF">RRG08_052084</name>
</gene>
<keyword evidence="9" id="KW-0446">Lipid-binding</keyword>
<feature type="region of interest" description="Disordered" evidence="14">
    <location>
        <begin position="274"/>
        <end position="345"/>
    </location>
</feature>
<dbReference type="GO" id="GO:0035695">
    <property type="term" value="P:mitophagy by internal vacuole formation"/>
    <property type="evidence" value="ECO:0007669"/>
    <property type="project" value="TreeGrafter"/>
</dbReference>
<feature type="compositionally biased region" description="Basic and acidic residues" evidence="14">
    <location>
        <begin position="331"/>
        <end position="345"/>
    </location>
</feature>
<evidence type="ECO:0000313" key="17">
    <source>
        <dbReference type="Proteomes" id="UP001283361"/>
    </source>
</evidence>
<dbReference type="Proteomes" id="UP001283361">
    <property type="component" value="Unassembled WGS sequence"/>
</dbReference>
<dbReference type="PANTHER" id="PTHR21771">
    <property type="entry name" value="MITOCHONDRIA-EATING PROTEIN-RELATED"/>
    <property type="match status" value="1"/>
</dbReference>
<evidence type="ECO:0000256" key="5">
    <source>
        <dbReference type="ARBA" id="ARBA00019863"/>
    </source>
</evidence>
<feature type="compositionally biased region" description="Polar residues" evidence="14">
    <location>
        <begin position="118"/>
        <end position="131"/>
    </location>
</feature>
<evidence type="ECO:0000256" key="13">
    <source>
        <dbReference type="SAM" id="Coils"/>
    </source>
</evidence>
<reference evidence="16" key="1">
    <citation type="journal article" date="2023" name="G3 (Bethesda)">
        <title>A reference genome for the long-term kleptoplast-retaining sea slug Elysia crispata morphotype clarki.</title>
        <authorList>
            <person name="Eastman K.E."/>
            <person name="Pendleton A.L."/>
            <person name="Shaikh M.A."/>
            <person name="Suttiyut T."/>
            <person name="Ogas R."/>
            <person name="Tomko P."/>
            <person name="Gavelis G."/>
            <person name="Widhalm J.R."/>
            <person name="Wisecaver J.H."/>
        </authorList>
    </citation>
    <scope>NUCLEOTIDE SEQUENCE</scope>
    <source>
        <strain evidence="16">ECLA1</strain>
    </source>
</reference>
<dbReference type="AlphaFoldDB" id="A0AAE1DTD0"/>
<feature type="domain" description="Mitochondria-eating protein C-terminal" evidence="15">
    <location>
        <begin position="346"/>
        <end position="547"/>
    </location>
</feature>
<evidence type="ECO:0000256" key="3">
    <source>
        <dbReference type="ARBA" id="ARBA00004496"/>
    </source>
</evidence>
<sequence>MSGDIKREPRHPSPGLSSKDVRAEARNFSASLTNVFLMKRRDPQTKHLLEKAQSLIDALLAETPRPAPATPSPRHQQRGGAGGMGQLWVKLDELKRENDDLKRQRARSAEEHAGSPKSPKSQAQIGQDETLSSDIQKVKAENDLLKAQVDKLQITIKEHQKINAGLQDEAKRSKVALEAAQKLAKKTREDCKKMEAALTTAKTGKEPVKQNNSCFLCVCVHLWHHLLFSLCMCPSVVPALVFSVYVSISCSSYCSWLFDSSKLCSFGLLDSRPPKPSSPSSTAPPTPSKPTSSAPSAPHTPPKTASSASTAPPTPPKPAGVSGSPKPAPRPRPDNRHTENIGEKCRPSNIAVAFTTLESQEWMDAKESLEDDEEEENVLKFLCEILMSSYTVSSAILKSVESVIGHVLANPTAAVNMISEEEAGRLSPLPAEISDLIGQKLRANYDKINTKDIVELAQKSSSCAPDVNPHWSNPTVRKYALECSAVTWQMAIQKPPMRMSTADSSFNGERHRLWWSCNHLNAKGIDFFIWPCLFDYNGGNLLMKGCVHAS</sequence>
<keyword evidence="11" id="KW-0472">Membrane</keyword>
<feature type="compositionally biased region" description="Basic and acidic residues" evidence="14">
    <location>
        <begin position="1"/>
        <end position="11"/>
    </location>
</feature>
<evidence type="ECO:0000256" key="9">
    <source>
        <dbReference type="ARBA" id="ARBA00023121"/>
    </source>
</evidence>
<evidence type="ECO:0000313" key="16">
    <source>
        <dbReference type="EMBL" id="KAK3780928.1"/>
    </source>
</evidence>
<proteinExistence type="inferred from homology"/>
<accession>A0AAE1DTD0</accession>
<feature type="region of interest" description="Disordered" evidence="14">
    <location>
        <begin position="59"/>
        <end position="83"/>
    </location>
</feature>
<feature type="compositionally biased region" description="Basic and acidic residues" evidence="14">
    <location>
        <begin position="99"/>
        <end position="114"/>
    </location>
</feature>
<dbReference type="EMBL" id="JAWDGP010002675">
    <property type="protein sequence ID" value="KAK3780928.1"/>
    <property type="molecule type" value="Genomic_DNA"/>
</dbReference>
<evidence type="ECO:0000256" key="8">
    <source>
        <dbReference type="ARBA" id="ARBA00023054"/>
    </source>
</evidence>
<dbReference type="GO" id="GO:0008289">
    <property type="term" value="F:lipid binding"/>
    <property type="evidence" value="ECO:0007669"/>
    <property type="project" value="UniProtKB-KW"/>
</dbReference>
<dbReference type="InterPro" id="IPR026169">
    <property type="entry name" value="MIEAP"/>
</dbReference>
<keyword evidence="8 13" id="KW-0175">Coiled coil</keyword>
<dbReference type="GO" id="GO:0005741">
    <property type="term" value="C:mitochondrial outer membrane"/>
    <property type="evidence" value="ECO:0007669"/>
    <property type="project" value="UniProtKB-SubCell"/>
</dbReference>
<evidence type="ECO:0000256" key="6">
    <source>
        <dbReference type="ARBA" id="ARBA00022490"/>
    </source>
</evidence>
<evidence type="ECO:0000256" key="4">
    <source>
        <dbReference type="ARBA" id="ARBA00008233"/>
    </source>
</evidence>
<evidence type="ECO:0000256" key="2">
    <source>
        <dbReference type="ARBA" id="ARBA00004305"/>
    </source>
</evidence>
<evidence type="ECO:0000256" key="12">
    <source>
        <dbReference type="ARBA" id="ARBA00032687"/>
    </source>
</evidence>
<keyword evidence="6" id="KW-0963">Cytoplasm</keyword>
<keyword evidence="10" id="KW-0496">Mitochondrion</keyword>
<organism evidence="16 17">
    <name type="scientific">Elysia crispata</name>
    <name type="common">lettuce slug</name>
    <dbReference type="NCBI Taxonomy" id="231223"/>
    <lineage>
        <taxon>Eukaryota</taxon>
        <taxon>Metazoa</taxon>
        <taxon>Spiralia</taxon>
        <taxon>Lophotrochozoa</taxon>
        <taxon>Mollusca</taxon>
        <taxon>Gastropoda</taxon>
        <taxon>Heterobranchia</taxon>
        <taxon>Euthyneura</taxon>
        <taxon>Panpulmonata</taxon>
        <taxon>Sacoglossa</taxon>
        <taxon>Placobranchoidea</taxon>
        <taxon>Plakobranchidae</taxon>
        <taxon>Elysia</taxon>
    </lineage>
</organism>
<protein>
    <recommendedName>
        <fullName evidence="5">Mitochondria-eating protein</fullName>
    </recommendedName>
    <alternativeName>
        <fullName evidence="12">Spermatogenesis-associated protein 18</fullName>
    </alternativeName>
</protein>
<feature type="region of interest" description="Disordered" evidence="14">
    <location>
        <begin position="99"/>
        <end position="131"/>
    </location>
</feature>
<comment type="caution">
    <text evidence="16">The sequence shown here is derived from an EMBL/GenBank/DDBJ whole genome shotgun (WGS) entry which is preliminary data.</text>
</comment>